<dbReference type="Proteomes" id="UP000245910">
    <property type="component" value="Chromosome III"/>
</dbReference>
<evidence type="ECO:0000313" key="2">
    <source>
        <dbReference type="Proteomes" id="UP000245910"/>
    </source>
</evidence>
<dbReference type="AlphaFoldDB" id="A0A2L2U307"/>
<proteinExistence type="predicted"/>
<reference evidence="2" key="1">
    <citation type="submission" date="2014-10" db="EMBL/GenBank/DDBJ databases">
        <authorList>
            <person name="King R."/>
        </authorList>
    </citation>
    <scope>NUCLEOTIDE SEQUENCE [LARGE SCALE GENOMIC DNA]</scope>
    <source>
        <strain evidence="2">A3/5</strain>
    </source>
</reference>
<protein>
    <recommendedName>
        <fullName evidence="3">F-box domain-containing protein</fullName>
    </recommendedName>
</protein>
<sequence length="375" mass="43216">MDGGSMSDFEDDIGDVTGVPEWYLDVYRENLWYIHSYYNRLYLQIITNKDANALEYGLLRLPILRRVTITPATHGVPGRPLYPTPTIRSLHGLVYPLERSWPVMGGQWRGYLLVSRILAQHLRNNPGSKVTNLIVDTNQLRTGISCRIFDGPDNNNERSDLITILSQPGFPHLDLSLHCAALYQLDGRSFRSGHLRNLLAMAPDPQHISLYTNIAILEDPNDDEDVERYVIPLRSIFPINDWHQLRHFGLSRFHVKKDDVIEFLGELPMTVMSVELSFLIFLLDYGDYHALLQDMRKMLGWRKRKAADQPKITVRVDEEGEEALDTLRMDVSREVVDFMYHDGENLFVEDEGFTYFVEISQGTGIRVDVFGPDYK</sequence>
<evidence type="ECO:0000313" key="1">
    <source>
        <dbReference type="EMBL" id="CEI68955.1"/>
    </source>
</evidence>
<dbReference type="STRING" id="56646.A0A2L2U307"/>
<dbReference type="EMBL" id="LN649231">
    <property type="protein sequence ID" value="CEI68955.1"/>
    <property type="molecule type" value="Genomic_DNA"/>
</dbReference>
<accession>A0A2L2U307</accession>
<evidence type="ECO:0008006" key="3">
    <source>
        <dbReference type="Google" id="ProtNLM"/>
    </source>
</evidence>
<keyword evidence="2" id="KW-1185">Reference proteome</keyword>
<name>A0A2L2U307_9HYPO</name>
<organism evidence="1 2">
    <name type="scientific">Fusarium venenatum</name>
    <dbReference type="NCBI Taxonomy" id="56646"/>
    <lineage>
        <taxon>Eukaryota</taxon>
        <taxon>Fungi</taxon>
        <taxon>Dikarya</taxon>
        <taxon>Ascomycota</taxon>
        <taxon>Pezizomycotina</taxon>
        <taxon>Sordariomycetes</taxon>
        <taxon>Hypocreomycetidae</taxon>
        <taxon>Hypocreales</taxon>
        <taxon>Nectriaceae</taxon>
        <taxon>Fusarium</taxon>
    </lineage>
</organism>